<feature type="region of interest" description="Disordered" evidence="1">
    <location>
        <begin position="514"/>
        <end position="538"/>
    </location>
</feature>
<evidence type="ECO:0000256" key="1">
    <source>
        <dbReference type="SAM" id="MobiDB-lite"/>
    </source>
</evidence>
<feature type="region of interest" description="Disordered" evidence="1">
    <location>
        <begin position="556"/>
        <end position="598"/>
    </location>
</feature>
<proteinExistence type="predicted"/>
<feature type="region of interest" description="Disordered" evidence="1">
    <location>
        <begin position="648"/>
        <end position="718"/>
    </location>
</feature>
<dbReference type="InterPro" id="IPR013955">
    <property type="entry name" value="Rep_factor-A_C"/>
</dbReference>
<keyword evidence="4" id="KW-1185">Reference proteome</keyword>
<dbReference type="Proteomes" id="UP001174136">
    <property type="component" value="Unassembled WGS sequence"/>
</dbReference>
<evidence type="ECO:0000313" key="4">
    <source>
        <dbReference type="Proteomes" id="UP001174136"/>
    </source>
</evidence>
<protein>
    <submittedName>
        <fullName evidence="3">DNA damage-induced apoptosis suppressor protein</fullName>
    </submittedName>
</protein>
<dbReference type="GO" id="GO:1902230">
    <property type="term" value="P:negative regulation of intrinsic apoptotic signaling pathway in response to DNA damage"/>
    <property type="evidence" value="ECO:0007669"/>
    <property type="project" value="InterPro"/>
</dbReference>
<dbReference type="GO" id="GO:0005737">
    <property type="term" value="C:cytoplasm"/>
    <property type="evidence" value="ECO:0007669"/>
    <property type="project" value="TreeGrafter"/>
</dbReference>
<feature type="compositionally biased region" description="Polar residues" evidence="1">
    <location>
        <begin position="669"/>
        <end position="686"/>
    </location>
</feature>
<feature type="region of interest" description="Disordered" evidence="1">
    <location>
        <begin position="375"/>
        <end position="404"/>
    </location>
</feature>
<organism evidence="3 4">
    <name type="scientific">Merluccius polli</name>
    <name type="common">Benguela hake</name>
    <name type="synonym">Merluccius cadenati</name>
    <dbReference type="NCBI Taxonomy" id="89951"/>
    <lineage>
        <taxon>Eukaryota</taxon>
        <taxon>Metazoa</taxon>
        <taxon>Chordata</taxon>
        <taxon>Craniata</taxon>
        <taxon>Vertebrata</taxon>
        <taxon>Euteleostomi</taxon>
        <taxon>Actinopterygii</taxon>
        <taxon>Neopterygii</taxon>
        <taxon>Teleostei</taxon>
        <taxon>Neoteleostei</taxon>
        <taxon>Acanthomorphata</taxon>
        <taxon>Zeiogadaria</taxon>
        <taxon>Gadariae</taxon>
        <taxon>Gadiformes</taxon>
        <taxon>Gadoidei</taxon>
        <taxon>Merlucciidae</taxon>
        <taxon>Merluccius</taxon>
    </lineage>
</organism>
<dbReference type="InterPro" id="IPR012340">
    <property type="entry name" value="NA-bd_OB-fold"/>
</dbReference>
<dbReference type="GO" id="GO:0005634">
    <property type="term" value="C:nucleus"/>
    <property type="evidence" value="ECO:0007669"/>
    <property type="project" value="TreeGrafter"/>
</dbReference>
<dbReference type="Pfam" id="PF08646">
    <property type="entry name" value="Rep_fac-A_C"/>
    <property type="match status" value="1"/>
</dbReference>
<feature type="domain" description="Replication factor A C-terminal" evidence="2">
    <location>
        <begin position="7"/>
        <end position="113"/>
    </location>
</feature>
<accession>A0AA47NDP5</accession>
<evidence type="ECO:0000259" key="2">
    <source>
        <dbReference type="Pfam" id="PF08646"/>
    </source>
</evidence>
<feature type="compositionally biased region" description="Polar residues" evidence="1">
    <location>
        <begin position="514"/>
        <end position="528"/>
    </location>
</feature>
<dbReference type="PANTHER" id="PTHR35537:SF1">
    <property type="entry name" value="DNA DAMAGE-INDUCED APOPTOSIS SUPPRESSOR PROTEIN"/>
    <property type="match status" value="1"/>
</dbReference>
<dbReference type="PANTHER" id="PTHR35537">
    <property type="entry name" value="DNA DAMAGE-INDUCIBLE APOPTOSIS SUPPRESSOR PROTEIN DDIAS"/>
    <property type="match status" value="1"/>
</dbReference>
<comment type="caution">
    <text evidence="3">The sequence shown here is derived from an EMBL/GenBank/DDBJ whole genome shotgun (WGS) entry which is preliminary data.</text>
</comment>
<dbReference type="AlphaFoldDB" id="A0AA47NDP5"/>
<dbReference type="SUPFAM" id="SSF50249">
    <property type="entry name" value="Nucleic acid-binding proteins"/>
    <property type="match status" value="1"/>
</dbReference>
<gene>
    <name evidence="3" type="primary">DDIAS</name>
    <name evidence="3" type="ORF">N1851_000382</name>
</gene>
<dbReference type="InterPro" id="IPR043522">
    <property type="entry name" value="DDIAS"/>
</dbReference>
<dbReference type="Gene3D" id="2.40.50.140">
    <property type="entry name" value="Nucleic acid-binding proteins"/>
    <property type="match status" value="1"/>
</dbReference>
<evidence type="ECO:0000313" key="3">
    <source>
        <dbReference type="EMBL" id="KAK0156345.1"/>
    </source>
</evidence>
<feature type="region of interest" description="Disordered" evidence="1">
    <location>
        <begin position="242"/>
        <end position="304"/>
    </location>
</feature>
<dbReference type="EMBL" id="JAOPHQ010000013">
    <property type="protein sequence ID" value="KAK0156345.1"/>
    <property type="molecule type" value="Genomic_DNA"/>
</dbReference>
<sequence length="822" mass="88017">MPLRLVGCAVLRVQEGRLVYPSCNHCYSRTDVQLQDHTRCACSKCGYSCPKAQVGYRYRLRLRVSKEASIFGLTVFGTCLDPFFGIHASGLQRLMEEEDEPVEAATRAALLKQAVEDCFIGRHLIFGIKVNDTGSSPWFDGSSRMTGGANAGPAQFIATQVLVPPAGGGAGCSVLRYYHALLQRAGPLGSPGRSSTAAPLLLPLRSPGRTARTTPPHSRLLSCSLHRLMDYDSVLSPDSPWQRSLGVVTSSAEQDTQNDEDDEPDSRPPHRPPLPNQTPAETQRAPPAPLPSANERGFSIGHSFTHSLCSPDAAEAPSVAPILPTGPSPLPSPLVNRSPARWPQHGVDAPACVSLPWEDDMALSESLEAFIACQENPPESRAASPTRCHSNRQGSTRHSRRRTPVDVSNITPESARCAIEGACMRGTTACGGLCSPVSCKPMGAQGFCVDILGPALDGNTEDVYNCSADLFSDPVAVVTVATQVLGASAGTTAANGQMVATHEDTQILNANTEAPASTQRRAGSNLDNAASAAPSDRRLESSVSAALPFLYTPHKHGVGSSRCRAADSNERPALQPGTPTDDVIHGSDPDPLDFVPPLQSTPLPRLCVHTVSGSASAHRTTRAACRPLGCLQPDRQPPCIITTPSRHRFTASPLHRGTQRYLQREDPVASSNTPARKNHQNQNLKLTSRRRLRNPDRANRGLTARQSGKLQCATASGPAGVTDVSVTVMCVGDGDNNDTDVTPPRIGEMPLPVSARQGEHTDGCIRQTQSWHISGARTNAVDSKTRGRSAEDVRRDGSLHHFRFDQSQEFDLSSDLFADSFH</sequence>
<feature type="compositionally biased region" description="Polar residues" evidence="1">
    <location>
        <begin position="242"/>
        <end position="255"/>
    </location>
</feature>
<reference evidence="3" key="1">
    <citation type="journal article" date="2023" name="Front. Mar. Sci.">
        <title>A new Merluccius polli reference genome to investigate the effects of global change in West African waters.</title>
        <authorList>
            <person name="Mateo J.L."/>
            <person name="Blanco-Fernandez C."/>
            <person name="Garcia-Vazquez E."/>
            <person name="Machado-Schiaffino G."/>
        </authorList>
    </citation>
    <scope>NUCLEOTIDE SEQUENCE</scope>
    <source>
        <strain evidence="3">C29</strain>
        <tissue evidence="3">Fin</tissue>
    </source>
</reference>
<name>A0AA47NDP5_MERPO</name>